<sequence>MKLLIVTQVVDQNDPVLGFFHRWIEEFAKHYEQVHVICLREGTHALPENVTVHSLGKEAGKGKLTYIFRFYSYIWKLRKEYDAVFVHMNQIYVLLGWPLWKVFGKKVGLWYTHKSVTIRLRLATLLSNIVFTASKESFRIKTGKLHVMGHGIDTELFSINEHKVRGEHLLSVGRLNRTKRHDLAICAAAEAKRELRIIGDGSERENLESLADRCGAHVSFLGAKNQEELQSEYQSTYALIHASETGSLDKVILEALACGCPVVSTSALEDLPIVRVHADTASIVSALESLSVQGGVESSAFVRSNHSIEQLISRIRKLYEKNTP</sequence>
<evidence type="ECO:0000259" key="1">
    <source>
        <dbReference type="Pfam" id="PF00534"/>
    </source>
</evidence>
<evidence type="ECO:0000313" key="3">
    <source>
        <dbReference type="EMBL" id="PIR84905.1"/>
    </source>
</evidence>
<dbReference type="InterPro" id="IPR028098">
    <property type="entry name" value="Glyco_trans_4-like_N"/>
</dbReference>
<dbReference type="InterPro" id="IPR050194">
    <property type="entry name" value="Glycosyltransferase_grp1"/>
</dbReference>
<comment type="caution">
    <text evidence="3">The sequence shown here is derived from an EMBL/GenBank/DDBJ whole genome shotgun (WGS) entry which is preliminary data.</text>
</comment>
<evidence type="ECO:0008006" key="5">
    <source>
        <dbReference type="Google" id="ProtNLM"/>
    </source>
</evidence>
<gene>
    <name evidence="3" type="ORF">COU16_00085</name>
</gene>
<dbReference type="PANTHER" id="PTHR45947:SF3">
    <property type="entry name" value="SULFOQUINOVOSYL TRANSFERASE SQD2"/>
    <property type="match status" value="1"/>
</dbReference>
<dbReference type="EMBL" id="PFBI01000001">
    <property type="protein sequence ID" value="PIR84905.1"/>
    <property type="molecule type" value="Genomic_DNA"/>
</dbReference>
<dbReference type="CDD" id="cd03801">
    <property type="entry name" value="GT4_PimA-like"/>
    <property type="match status" value="1"/>
</dbReference>
<proteinExistence type="predicted"/>
<dbReference type="Gene3D" id="3.40.50.2000">
    <property type="entry name" value="Glycogen Phosphorylase B"/>
    <property type="match status" value="2"/>
</dbReference>
<dbReference type="Proteomes" id="UP000229344">
    <property type="component" value="Unassembled WGS sequence"/>
</dbReference>
<accession>A0A2H0UGH5</accession>
<dbReference type="PANTHER" id="PTHR45947">
    <property type="entry name" value="SULFOQUINOVOSYL TRANSFERASE SQD2"/>
    <property type="match status" value="1"/>
</dbReference>
<dbReference type="SUPFAM" id="SSF53756">
    <property type="entry name" value="UDP-Glycosyltransferase/glycogen phosphorylase"/>
    <property type="match status" value="1"/>
</dbReference>
<protein>
    <recommendedName>
        <fullName evidence="5">Glycosyl transferase family 1 domain-containing protein</fullName>
    </recommendedName>
</protein>
<dbReference type="GO" id="GO:0016757">
    <property type="term" value="F:glycosyltransferase activity"/>
    <property type="evidence" value="ECO:0007669"/>
    <property type="project" value="InterPro"/>
</dbReference>
<feature type="domain" description="Glycosyl transferase family 1" evidence="1">
    <location>
        <begin position="157"/>
        <end position="268"/>
    </location>
</feature>
<dbReference type="AlphaFoldDB" id="A0A2H0UGH5"/>
<reference evidence="4" key="1">
    <citation type="submission" date="2017-09" db="EMBL/GenBank/DDBJ databases">
        <title>Depth-based differentiation of microbial function through sediment-hosted aquifers and enrichment of novel symbionts in the deep terrestrial subsurface.</title>
        <authorList>
            <person name="Probst A.J."/>
            <person name="Ladd B."/>
            <person name="Jarett J.K."/>
            <person name="Geller-Mcgrath D.E."/>
            <person name="Sieber C.M.K."/>
            <person name="Emerson J.B."/>
            <person name="Anantharaman K."/>
            <person name="Thomas B.C."/>
            <person name="Malmstrom R."/>
            <person name="Stieglmeier M."/>
            <person name="Klingl A."/>
            <person name="Woyke T."/>
            <person name="Ryan C.M."/>
            <person name="Banfield J.F."/>
        </authorList>
    </citation>
    <scope>NUCLEOTIDE SEQUENCE [LARGE SCALE GENOMIC DNA]</scope>
</reference>
<evidence type="ECO:0000313" key="4">
    <source>
        <dbReference type="Proteomes" id="UP000229344"/>
    </source>
</evidence>
<dbReference type="InterPro" id="IPR001296">
    <property type="entry name" value="Glyco_trans_1"/>
</dbReference>
<dbReference type="Pfam" id="PF13477">
    <property type="entry name" value="Glyco_trans_4_2"/>
    <property type="match status" value="1"/>
</dbReference>
<feature type="domain" description="Glycosyltransferase subfamily 4-like N-terminal" evidence="2">
    <location>
        <begin position="19"/>
        <end position="96"/>
    </location>
</feature>
<evidence type="ECO:0000259" key="2">
    <source>
        <dbReference type="Pfam" id="PF13477"/>
    </source>
</evidence>
<dbReference type="Pfam" id="PF00534">
    <property type="entry name" value="Glycos_transf_1"/>
    <property type="match status" value="1"/>
</dbReference>
<organism evidence="3 4">
    <name type="scientific">Candidatus Kaiserbacteria bacterium CG10_big_fil_rev_8_21_14_0_10_47_16</name>
    <dbReference type="NCBI Taxonomy" id="1974608"/>
    <lineage>
        <taxon>Bacteria</taxon>
        <taxon>Candidatus Kaiseribacteriota</taxon>
    </lineage>
</organism>
<name>A0A2H0UGH5_9BACT</name>